<protein>
    <submittedName>
        <fullName evidence="1">Uncharacterized protein</fullName>
    </submittedName>
</protein>
<reference evidence="1" key="1">
    <citation type="submission" date="2018-05" db="EMBL/GenBank/DDBJ databases">
        <authorList>
            <person name="Lanie J.A."/>
            <person name="Ng W.-L."/>
            <person name="Kazmierczak K.M."/>
            <person name="Andrzejewski T.M."/>
            <person name="Davidsen T.M."/>
            <person name="Wayne K.J."/>
            <person name="Tettelin H."/>
            <person name="Glass J.I."/>
            <person name="Rusch D."/>
            <person name="Podicherti R."/>
            <person name="Tsui H.-C.T."/>
            <person name="Winkler M.E."/>
        </authorList>
    </citation>
    <scope>NUCLEOTIDE SEQUENCE</scope>
</reference>
<accession>A0A381P9S7</accession>
<dbReference type="EMBL" id="UINC01000900">
    <property type="protein sequence ID" value="SUZ62969.1"/>
    <property type="molecule type" value="Genomic_DNA"/>
</dbReference>
<dbReference type="AlphaFoldDB" id="A0A381P9S7"/>
<organism evidence="1">
    <name type="scientific">marine metagenome</name>
    <dbReference type="NCBI Taxonomy" id="408172"/>
    <lineage>
        <taxon>unclassified sequences</taxon>
        <taxon>metagenomes</taxon>
        <taxon>ecological metagenomes</taxon>
    </lineage>
</organism>
<evidence type="ECO:0000313" key="1">
    <source>
        <dbReference type="EMBL" id="SUZ62969.1"/>
    </source>
</evidence>
<name>A0A381P9S7_9ZZZZ</name>
<feature type="non-terminal residue" evidence="1">
    <location>
        <position position="1"/>
    </location>
</feature>
<proteinExistence type="predicted"/>
<gene>
    <name evidence="1" type="ORF">METZ01_LOCUS15823</name>
</gene>
<sequence>SFYYNDINQNTTYTTKDIYLVERNVPPYTLKLSVSKTCDGNMLDCDPDYYDLVFFSSSYPGFANHLSFIADNDTIFLGSSKRIGSEFNMSEINVAASMLADGELLDLISIRSDAFRKIARANRLRGYLGSQNFEITYKMRDSWRLLFQYNMLETIKAN</sequence>